<evidence type="ECO:0000313" key="1">
    <source>
        <dbReference type="EMBL" id="EDT02117.1"/>
    </source>
</evidence>
<accession>B1FK02</accession>
<organism evidence="1 2">
    <name type="scientific">Burkholderia ambifaria IOP40-10</name>
    <dbReference type="NCBI Taxonomy" id="396596"/>
    <lineage>
        <taxon>Bacteria</taxon>
        <taxon>Pseudomonadati</taxon>
        <taxon>Pseudomonadota</taxon>
        <taxon>Betaproteobacteria</taxon>
        <taxon>Burkholderiales</taxon>
        <taxon>Burkholderiaceae</taxon>
        <taxon>Burkholderia</taxon>
        <taxon>Burkholderia cepacia complex</taxon>
    </lineage>
</organism>
<evidence type="ECO:0000313" key="2">
    <source>
        <dbReference type="Proteomes" id="UP000005463"/>
    </source>
</evidence>
<reference evidence="1 2" key="1">
    <citation type="submission" date="2008-03" db="EMBL/GenBank/DDBJ databases">
        <title>Sequencing of the draft genome and assembly of Burkholderia ambifaria IOP40-10.</title>
        <authorList>
            <consortium name="US DOE Joint Genome Institute (JGI-PGF)"/>
            <person name="Copeland A."/>
            <person name="Lucas S."/>
            <person name="Lapidus A."/>
            <person name="Glavina del Rio T."/>
            <person name="Dalin E."/>
            <person name="Tice H."/>
            <person name="Bruce D."/>
            <person name="Goodwin L."/>
            <person name="Pitluck S."/>
            <person name="Larimer F."/>
            <person name="Land M.L."/>
            <person name="Hauser L."/>
            <person name="Tiedje J."/>
            <person name="Richardson P."/>
        </authorList>
    </citation>
    <scope>NUCLEOTIDE SEQUENCE [LARGE SCALE GENOMIC DNA]</scope>
    <source>
        <strain evidence="1 2">IOP40-10</strain>
    </source>
</reference>
<name>B1FK02_9BURK</name>
<sequence>MGTPEAWWRALPDGPWRWCDLSEKRDVPFPRAAMRIYSAAVAVVYLHQLATSACRKVVAEAAQQRDPGDTAVYRIAGFPVTIHTSTDFVSCSRRMMRAAMSVACDVDAAACASGIDTTAVERRAAARGHVKLVAHYTYRTNLARQKSLRLIGLWSSRPDRSSCTASHVPSYRRSIELIDAFSIS</sequence>
<comment type="caution">
    <text evidence="1">The sequence shown here is derived from an EMBL/GenBank/DDBJ whole genome shotgun (WGS) entry which is preliminary data.</text>
</comment>
<gene>
    <name evidence="1" type="ORF">BamIOP4010DRAFT_4363</name>
</gene>
<protein>
    <submittedName>
        <fullName evidence="1">Uncharacterized protein</fullName>
    </submittedName>
</protein>
<dbReference type="EMBL" id="ABLC01000134">
    <property type="protein sequence ID" value="EDT02117.1"/>
    <property type="molecule type" value="Genomic_DNA"/>
</dbReference>
<dbReference type="AlphaFoldDB" id="B1FK02"/>
<dbReference type="Proteomes" id="UP000005463">
    <property type="component" value="Unassembled WGS sequence"/>
</dbReference>
<proteinExistence type="predicted"/>